<gene>
    <name evidence="1" type="ORF">PGIGA_G00002940</name>
</gene>
<reference evidence="1 2" key="1">
    <citation type="journal article" date="2022" name="bioRxiv">
        <title>An ancient truncated duplication of the anti-Mullerian hormone receptor type 2 gene is a potential conserved master sex determinant in the Pangasiidae catfish family.</title>
        <authorList>
            <person name="Wen M."/>
            <person name="Pan Q."/>
            <person name="Jouanno E."/>
            <person name="Montfort J."/>
            <person name="Zahm M."/>
            <person name="Cabau C."/>
            <person name="Klopp C."/>
            <person name="Iampietro C."/>
            <person name="Roques C."/>
            <person name="Bouchez O."/>
            <person name="Castinel A."/>
            <person name="Donnadieu C."/>
            <person name="Parrinello H."/>
            <person name="Poncet C."/>
            <person name="Belmonte E."/>
            <person name="Gautier V."/>
            <person name="Avarre J.-C."/>
            <person name="Dugue R."/>
            <person name="Gustiano R."/>
            <person name="Ha T.T.T."/>
            <person name="Campet M."/>
            <person name="Sriphairoj K."/>
            <person name="Ribolli J."/>
            <person name="de Almeida F.L."/>
            <person name="Desvignes T."/>
            <person name="Postlethwait J.H."/>
            <person name="Bucao C.F."/>
            <person name="Robinson-Rechavi M."/>
            <person name="Bobe J."/>
            <person name="Herpin A."/>
            <person name="Guiguen Y."/>
        </authorList>
    </citation>
    <scope>NUCLEOTIDE SEQUENCE [LARGE SCALE GENOMIC DNA]</scope>
    <source>
        <strain evidence="1">YG-Dec2019</strain>
    </source>
</reference>
<keyword evidence="2" id="KW-1185">Reference proteome</keyword>
<dbReference type="Proteomes" id="UP000829447">
    <property type="component" value="Linkage Group LG1"/>
</dbReference>
<organism evidence="1 2">
    <name type="scientific">Pangasianodon gigas</name>
    <name type="common">Mekong giant catfish</name>
    <name type="synonym">Pangasius gigas</name>
    <dbReference type="NCBI Taxonomy" id="30993"/>
    <lineage>
        <taxon>Eukaryota</taxon>
        <taxon>Metazoa</taxon>
        <taxon>Chordata</taxon>
        <taxon>Craniata</taxon>
        <taxon>Vertebrata</taxon>
        <taxon>Euteleostomi</taxon>
        <taxon>Actinopterygii</taxon>
        <taxon>Neopterygii</taxon>
        <taxon>Teleostei</taxon>
        <taxon>Ostariophysi</taxon>
        <taxon>Siluriformes</taxon>
        <taxon>Pangasiidae</taxon>
        <taxon>Pangasianodon</taxon>
    </lineage>
</organism>
<accession>A0ACC5W566</accession>
<sequence length="281" mass="31789">MKGSKEMKREVSAAVDFLKRLALERGHVDEGKAKVFAAKLEELLCEKYTDHWYPENPNKGQAYRCIRINKSTPCDDSVLQACEESKLRPSELGLPREITLWIDPLEVSARSGENCRHFTVARFSEEEVEEELEDKESDLHHESSDSVNVETSDYHSATSSDCGSDDSSDAEEEMKEGEVGSVKEEVKDEKRGDDKPFVIAMRPRVREPKPRKTPTSQLSGLQYFYHPTAVWSQYKKKSPMLLTTMCTTAPAPVLGYYIFQKPPPQFIMPHASLQPWGAAKG</sequence>
<evidence type="ECO:0000313" key="2">
    <source>
        <dbReference type="Proteomes" id="UP000829447"/>
    </source>
</evidence>
<comment type="caution">
    <text evidence="1">The sequence shown here is derived from an EMBL/GenBank/DDBJ whole genome shotgun (WGS) entry which is preliminary data.</text>
</comment>
<name>A0ACC5W566_PANGG</name>
<protein>
    <submittedName>
        <fullName evidence="1">Uncharacterized protein</fullName>
    </submittedName>
</protein>
<proteinExistence type="predicted"/>
<evidence type="ECO:0000313" key="1">
    <source>
        <dbReference type="EMBL" id="MCI4374158.1"/>
    </source>
</evidence>
<dbReference type="EMBL" id="CM040454">
    <property type="protein sequence ID" value="MCI4374158.1"/>
    <property type="molecule type" value="Genomic_DNA"/>
</dbReference>